<dbReference type="Gene3D" id="3.40.50.12780">
    <property type="entry name" value="N-terminal domain of ligase-like"/>
    <property type="match status" value="1"/>
</dbReference>
<dbReference type="Proteomes" id="UP000677918">
    <property type="component" value="Unassembled WGS sequence"/>
</dbReference>
<evidence type="ECO:0000259" key="4">
    <source>
        <dbReference type="Pfam" id="PF13193"/>
    </source>
</evidence>
<accession>A0A8J4H6D4</accession>
<evidence type="ECO:0000256" key="1">
    <source>
        <dbReference type="ARBA" id="ARBA00006432"/>
    </source>
</evidence>
<dbReference type="GO" id="GO:0031956">
    <property type="term" value="F:medium-chain fatty acid-CoA ligase activity"/>
    <property type="evidence" value="ECO:0007669"/>
    <property type="project" value="TreeGrafter"/>
</dbReference>
<organism evidence="5 6">
    <name type="scientific">Xylanibacillus composti</name>
    <dbReference type="NCBI Taxonomy" id="1572762"/>
    <lineage>
        <taxon>Bacteria</taxon>
        <taxon>Bacillati</taxon>
        <taxon>Bacillota</taxon>
        <taxon>Bacilli</taxon>
        <taxon>Bacillales</taxon>
        <taxon>Paenibacillaceae</taxon>
        <taxon>Xylanibacillus</taxon>
    </lineage>
</organism>
<dbReference type="PROSITE" id="PS00455">
    <property type="entry name" value="AMP_BINDING"/>
    <property type="match status" value="1"/>
</dbReference>
<dbReference type="Gene3D" id="3.30.300.30">
    <property type="match status" value="1"/>
</dbReference>
<dbReference type="EMBL" id="BOVK01000027">
    <property type="protein sequence ID" value="GIQ69318.1"/>
    <property type="molecule type" value="Genomic_DNA"/>
</dbReference>
<dbReference type="AlphaFoldDB" id="A0A8J4H6D4"/>
<dbReference type="SUPFAM" id="SSF56801">
    <property type="entry name" value="Acetyl-CoA synthetase-like"/>
    <property type="match status" value="1"/>
</dbReference>
<dbReference type="InterPro" id="IPR020845">
    <property type="entry name" value="AMP-binding_CS"/>
</dbReference>
<dbReference type="InterPro" id="IPR045851">
    <property type="entry name" value="AMP-bd_C_sf"/>
</dbReference>
<dbReference type="GO" id="GO:0006631">
    <property type="term" value="P:fatty acid metabolic process"/>
    <property type="evidence" value="ECO:0007669"/>
    <property type="project" value="TreeGrafter"/>
</dbReference>
<sequence>MDTEQFLTVLSGHSGACFLFPSGDAAAYESLTQAIAWNVERLRESGYGSRGGKQQVIACQISLGWRAVPVLLAAMQCRVTVVPVDSFRNPQLTRKALEEIGPELVIAQAHVDQTGRLQALPTVFPKRRSSLQDVALILYTSGTSGFPKGVMLTYRNLWSNMEDILRCFPLGAEDRLLLLRPLVHASAITGELLPALYCGAAIAVKPDELTPLGAVRELAAQRITVCCMTPTVASSLAHFAPRCDMSTVQQLVLSGEPLRKLQKERIRAAFPGARIGNAYGLTEASPRVSCKLQLADDDPVECVGAPLARVDIRIVDGQGNPVSPGCRGMLTVSGPNVMKGYFGDAAATAVKLDQGWLKTGDIASWREGELFVYGRADDLIIRGGVNVHPAELEQVLLEVEGVREALAFGHMEDSGVKIHAWVTADPELDRHEVLRRIVQNQQDTRLWPDVIEVKRELPKTASGKVMRPRG</sequence>
<keyword evidence="6" id="KW-1185">Reference proteome</keyword>
<dbReference type="InterPro" id="IPR025110">
    <property type="entry name" value="AMP-bd_C"/>
</dbReference>
<dbReference type="PANTHER" id="PTHR43201">
    <property type="entry name" value="ACYL-COA SYNTHETASE"/>
    <property type="match status" value="1"/>
</dbReference>
<feature type="domain" description="AMP-binding enzyme C-terminal" evidence="4">
    <location>
        <begin position="391"/>
        <end position="464"/>
    </location>
</feature>
<dbReference type="Pfam" id="PF13193">
    <property type="entry name" value="AMP-binding_C"/>
    <property type="match status" value="1"/>
</dbReference>
<evidence type="ECO:0000313" key="5">
    <source>
        <dbReference type="EMBL" id="GIQ69318.1"/>
    </source>
</evidence>
<evidence type="ECO:0000256" key="2">
    <source>
        <dbReference type="ARBA" id="ARBA00022598"/>
    </source>
</evidence>
<dbReference type="RefSeq" id="WP_213412123.1">
    <property type="nucleotide sequence ID" value="NZ_BOVK01000027.1"/>
</dbReference>
<evidence type="ECO:0000313" key="6">
    <source>
        <dbReference type="Proteomes" id="UP000677918"/>
    </source>
</evidence>
<feature type="domain" description="AMP-dependent synthetase/ligase" evidence="3">
    <location>
        <begin position="53"/>
        <end position="342"/>
    </location>
</feature>
<reference evidence="5" key="1">
    <citation type="submission" date="2021-04" db="EMBL/GenBank/DDBJ databases">
        <title>Draft genome sequence of Xylanibacillus composti strain K13.</title>
        <authorList>
            <person name="Uke A."/>
            <person name="Chhe C."/>
            <person name="Baramee S."/>
            <person name="Kosugi A."/>
        </authorList>
    </citation>
    <scope>NUCLEOTIDE SEQUENCE</scope>
    <source>
        <strain evidence="5">K13</strain>
    </source>
</reference>
<evidence type="ECO:0008006" key="7">
    <source>
        <dbReference type="Google" id="ProtNLM"/>
    </source>
</evidence>
<dbReference type="InterPro" id="IPR042099">
    <property type="entry name" value="ANL_N_sf"/>
</dbReference>
<proteinExistence type="inferred from homology"/>
<dbReference type="PANTHER" id="PTHR43201:SF5">
    <property type="entry name" value="MEDIUM-CHAIN ACYL-COA LIGASE ACSF2, MITOCHONDRIAL"/>
    <property type="match status" value="1"/>
</dbReference>
<dbReference type="InterPro" id="IPR000873">
    <property type="entry name" value="AMP-dep_synth/lig_dom"/>
</dbReference>
<dbReference type="Pfam" id="PF00501">
    <property type="entry name" value="AMP-binding"/>
    <property type="match status" value="1"/>
</dbReference>
<name>A0A8J4H6D4_9BACL</name>
<gene>
    <name evidence="5" type="ORF">XYCOK13_21420</name>
</gene>
<dbReference type="CDD" id="cd04433">
    <property type="entry name" value="AFD_class_I"/>
    <property type="match status" value="1"/>
</dbReference>
<comment type="caution">
    <text evidence="5">The sequence shown here is derived from an EMBL/GenBank/DDBJ whole genome shotgun (WGS) entry which is preliminary data.</text>
</comment>
<comment type="similarity">
    <text evidence="1">Belongs to the ATP-dependent AMP-binding enzyme family.</text>
</comment>
<keyword evidence="2" id="KW-0436">Ligase</keyword>
<evidence type="ECO:0000259" key="3">
    <source>
        <dbReference type="Pfam" id="PF00501"/>
    </source>
</evidence>
<protein>
    <recommendedName>
        <fullName evidence="7">Long-chain fatty acid--CoA ligase</fullName>
    </recommendedName>
</protein>